<protein>
    <submittedName>
        <fullName evidence="1">Uncharacterized protein</fullName>
    </submittedName>
</protein>
<evidence type="ECO:0000313" key="2">
    <source>
        <dbReference type="Proteomes" id="UP000499080"/>
    </source>
</evidence>
<dbReference type="EMBL" id="BGPR01005754">
    <property type="protein sequence ID" value="GBN13092.1"/>
    <property type="molecule type" value="Genomic_DNA"/>
</dbReference>
<proteinExistence type="predicted"/>
<dbReference type="AlphaFoldDB" id="A0A4Y2LEP1"/>
<gene>
    <name evidence="1" type="ORF">AVEN_257675_1</name>
</gene>
<sequence>MKHQTYHLLKQAYLGHVDKHALLQSAMQEKDPFIQRAVQLVTRQTLPRNVPWNVQIFFRKGNPQERLEETFMAFFLRLAAIIKEEMHIRTFQKPESHAALHAWINMLKMNLYAVLTLLYKVEWKGKHYFDLEKAVFELIHEGKASALRHCMEHDLNIKLSTTTTMAEQASETLNFLTIAQFGSSFWRLLHWMELLMDPKTQYRQLWYNIHNKVTARKMEHYTSLGINIFPSATYSESELEQGVAFMHQALVP</sequence>
<reference evidence="1 2" key="1">
    <citation type="journal article" date="2019" name="Sci. Rep.">
        <title>Orb-weaving spider Araneus ventricosus genome elucidates the spidroin gene catalogue.</title>
        <authorList>
            <person name="Kono N."/>
            <person name="Nakamura H."/>
            <person name="Ohtoshi R."/>
            <person name="Moran D.A.P."/>
            <person name="Shinohara A."/>
            <person name="Yoshida Y."/>
            <person name="Fujiwara M."/>
            <person name="Mori M."/>
            <person name="Tomita M."/>
            <person name="Arakawa K."/>
        </authorList>
    </citation>
    <scope>NUCLEOTIDE SEQUENCE [LARGE SCALE GENOMIC DNA]</scope>
</reference>
<evidence type="ECO:0000313" key="1">
    <source>
        <dbReference type="EMBL" id="GBN13092.1"/>
    </source>
</evidence>
<comment type="caution">
    <text evidence="1">The sequence shown here is derived from an EMBL/GenBank/DDBJ whole genome shotgun (WGS) entry which is preliminary data.</text>
</comment>
<keyword evidence="2" id="KW-1185">Reference proteome</keyword>
<accession>A0A4Y2LEP1</accession>
<dbReference type="OrthoDB" id="6408194at2759"/>
<dbReference type="Proteomes" id="UP000499080">
    <property type="component" value="Unassembled WGS sequence"/>
</dbReference>
<organism evidence="1 2">
    <name type="scientific">Araneus ventricosus</name>
    <name type="common">Orbweaver spider</name>
    <name type="synonym">Epeira ventricosa</name>
    <dbReference type="NCBI Taxonomy" id="182803"/>
    <lineage>
        <taxon>Eukaryota</taxon>
        <taxon>Metazoa</taxon>
        <taxon>Ecdysozoa</taxon>
        <taxon>Arthropoda</taxon>
        <taxon>Chelicerata</taxon>
        <taxon>Arachnida</taxon>
        <taxon>Araneae</taxon>
        <taxon>Araneomorphae</taxon>
        <taxon>Entelegynae</taxon>
        <taxon>Araneoidea</taxon>
        <taxon>Araneidae</taxon>
        <taxon>Araneus</taxon>
    </lineage>
</organism>
<name>A0A4Y2LEP1_ARAVE</name>